<evidence type="ECO:0000256" key="8">
    <source>
        <dbReference type="SAM" id="SignalP"/>
    </source>
</evidence>
<feature type="active site" description="Proton donor/acceptor" evidence="7">
    <location>
        <position position="126"/>
    </location>
</feature>
<dbReference type="OrthoDB" id="463216at2"/>
<evidence type="ECO:0000256" key="5">
    <source>
        <dbReference type="ARBA" id="ARBA00022984"/>
    </source>
</evidence>
<evidence type="ECO:0000256" key="4">
    <source>
        <dbReference type="ARBA" id="ARBA00022960"/>
    </source>
</evidence>
<dbReference type="Gene3D" id="2.40.440.10">
    <property type="entry name" value="L,D-transpeptidase catalytic domain-like"/>
    <property type="match status" value="1"/>
</dbReference>
<evidence type="ECO:0000259" key="9">
    <source>
        <dbReference type="PROSITE" id="PS52029"/>
    </source>
</evidence>
<dbReference type="Pfam" id="PF03734">
    <property type="entry name" value="YkuD"/>
    <property type="match status" value="1"/>
</dbReference>
<dbReference type="SUPFAM" id="SSF141523">
    <property type="entry name" value="L,D-transpeptidase catalytic domain-like"/>
    <property type="match status" value="1"/>
</dbReference>
<dbReference type="PIRSF" id="PIRSF029342">
    <property type="entry name" value="UCP029342_ErfK/YbiS/YcfS/YnhG"/>
    <property type="match status" value="1"/>
</dbReference>
<comment type="caution">
    <text evidence="10">The sequence shown here is derived from an EMBL/GenBank/DDBJ whole genome shotgun (WGS) entry which is preliminary data.</text>
</comment>
<evidence type="ECO:0000256" key="6">
    <source>
        <dbReference type="ARBA" id="ARBA00023316"/>
    </source>
</evidence>
<gene>
    <name evidence="10" type="ORF">EOD43_00900</name>
</gene>
<evidence type="ECO:0000256" key="1">
    <source>
        <dbReference type="ARBA" id="ARBA00004752"/>
    </source>
</evidence>
<keyword evidence="6 7" id="KW-0961">Cell wall biogenesis/degradation</keyword>
<dbReference type="RefSeq" id="WP_127740206.1">
    <property type="nucleotide sequence ID" value="NZ_SACN01000001.1"/>
</dbReference>
<feature type="signal peptide" evidence="8">
    <location>
        <begin position="1"/>
        <end position="21"/>
    </location>
</feature>
<evidence type="ECO:0000256" key="7">
    <source>
        <dbReference type="PROSITE-ProRule" id="PRU01373"/>
    </source>
</evidence>
<keyword evidence="11" id="KW-1185">Reference proteome</keyword>
<feature type="active site" description="Nucleophile" evidence="7">
    <location>
        <position position="139"/>
    </location>
</feature>
<dbReference type="GO" id="GO:0005576">
    <property type="term" value="C:extracellular region"/>
    <property type="evidence" value="ECO:0007669"/>
    <property type="project" value="TreeGrafter"/>
</dbReference>
<accession>A0A437M488</accession>
<protein>
    <submittedName>
        <fullName evidence="10">L,D-transpeptidase</fullName>
    </submittedName>
</protein>
<organism evidence="10 11">
    <name type="scientific">Sphingomonas crocodyli</name>
    <dbReference type="NCBI Taxonomy" id="1979270"/>
    <lineage>
        <taxon>Bacteria</taxon>
        <taxon>Pseudomonadati</taxon>
        <taxon>Pseudomonadota</taxon>
        <taxon>Alphaproteobacteria</taxon>
        <taxon>Sphingomonadales</taxon>
        <taxon>Sphingomonadaceae</taxon>
        <taxon>Sphingomonas</taxon>
    </lineage>
</organism>
<dbReference type="GO" id="GO:0071555">
    <property type="term" value="P:cell wall organization"/>
    <property type="evidence" value="ECO:0007669"/>
    <property type="project" value="UniProtKB-UniRule"/>
</dbReference>
<dbReference type="InterPro" id="IPR005490">
    <property type="entry name" value="LD_TPept_cat_dom"/>
</dbReference>
<dbReference type="GO" id="GO:0071972">
    <property type="term" value="F:peptidoglycan L,D-transpeptidase activity"/>
    <property type="evidence" value="ECO:0007669"/>
    <property type="project" value="TreeGrafter"/>
</dbReference>
<dbReference type="GO" id="GO:0016740">
    <property type="term" value="F:transferase activity"/>
    <property type="evidence" value="ECO:0007669"/>
    <property type="project" value="UniProtKB-KW"/>
</dbReference>
<keyword evidence="8" id="KW-0732">Signal</keyword>
<sequence>MIRRLLTFLFASALFAAPAVAQIALSDGAVADIVTKMKPGDYLWAPDIAPGGPVVIVVSIPQQRAYAYRNGIPIGITTVSTGKKGHETPTGVFTLLQKNIDHKSNLYNSAPMPYMQRLTWDGIAMHAGNLPGYPASHGCVRMPLAFSKLLYGITKLGLTVIITDDAQVPRVAPTPAFMAKGAASHADEWLMGGSLWQPERSTSGPVSIIISAADQRMLVLRNGVPIGSSPVRIHGAVPGATAYTLTAIEGENYRWSRLPLPGQGLSAPEPVSQEERDRLVVPEDIRLSMASVVTPGTTVVVTPDTLRSGGTGTKMTVLTTDKK</sequence>
<dbReference type="AlphaFoldDB" id="A0A437M488"/>
<evidence type="ECO:0000256" key="3">
    <source>
        <dbReference type="ARBA" id="ARBA00022679"/>
    </source>
</evidence>
<reference evidence="10 11" key="1">
    <citation type="submission" date="2019-01" db="EMBL/GenBank/DDBJ databases">
        <authorList>
            <person name="Chen W.-M."/>
        </authorList>
    </citation>
    <scope>NUCLEOTIDE SEQUENCE [LARGE SCALE GENOMIC DNA]</scope>
    <source>
        <strain evidence="10 11">CCP-7</strain>
    </source>
</reference>
<dbReference type="PROSITE" id="PS52029">
    <property type="entry name" value="LD_TPASE"/>
    <property type="match status" value="1"/>
</dbReference>
<dbReference type="PANTHER" id="PTHR30582">
    <property type="entry name" value="L,D-TRANSPEPTIDASE"/>
    <property type="match status" value="1"/>
</dbReference>
<evidence type="ECO:0000313" key="11">
    <source>
        <dbReference type="Proteomes" id="UP000282971"/>
    </source>
</evidence>
<comment type="pathway">
    <text evidence="1 7">Cell wall biogenesis; peptidoglycan biosynthesis.</text>
</comment>
<dbReference type="NCBIfam" id="NF004785">
    <property type="entry name" value="PRK06132.1-2"/>
    <property type="match status" value="1"/>
</dbReference>
<evidence type="ECO:0000313" key="10">
    <source>
        <dbReference type="EMBL" id="RVT92521.1"/>
    </source>
</evidence>
<dbReference type="GO" id="GO:0018104">
    <property type="term" value="P:peptidoglycan-protein cross-linking"/>
    <property type="evidence" value="ECO:0007669"/>
    <property type="project" value="TreeGrafter"/>
</dbReference>
<keyword evidence="3" id="KW-0808">Transferase</keyword>
<proteinExistence type="inferred from homology"/>
<keyword evidence="5 7" id="KW-0573">Peptidoglycan synthesis</keyword>
<evidence type="ECO:0000256" key="2">
    <source>
        <dbReference type="ARBA" id="ARBA00005992"/>
    </source>
</evidence>
<dbReference type="CDD" id="cd16913">
    <property type="entry name" value="YkuD_like"/>
    <property type="match status" value="1"/>
</dbReference>
<dbReference type="UniPathway" id="UPA00219"/>
<dbReference type="Proteomes" id="UP000282971">
    <property type="component" value="Unassembled WGS sequence"/>
</dbReference>
<dbReference type="InterPro" id="IPR038063">
    <property type="entry name" value="Transpep_catalytic_dom"/>
</dbReference>
<dbReference type="InterPro" id="IPR050979">
    <property type="entry name" value="LD-transpeptidase"/>
</dbReference>
<dbReference type="GO" id="GO:0008360">
    <property type="term" value="P:regulation of cell shape"/>
    <property type="evidence" value="ECO:0007669"/>
    <property type="project" value="UniProtKB-UniRule"/>
</dbReference>
<dbReference type="InterPro" id="IPR016915">
    <property type="entry name" value="UCP029342"/>
</dbReference>
<feature type="chain" id="PRO_5019085433" evidence="8">
    <location>
        <begin position="22"/>
        <end position="323"/>
    </location>
</feature>
<name>A0A437M488_9SPHN</name>
<keyword evidence="4 7" id="KW-0133">Cell shape</keyword>
<dbReference type="EMBL" id="SACN01000001">
    <property type="protein sequence ID" value="RVT92521.1"/>
    <property type="molecule type" value="Genomic_DNA"/>
</dbReference>
<dbReference type="PANTHER" id="PTHR30582:SF2">
    <property type="entry name" value="L,D-TRANSPEPTIDASE YCIB-RELATED"/>
    <property type="match status" value="1"/>
</dbReference>
<comment type="similarity">
    <text evidence="2">Belongs to the YkuD family.</text>
</comment>
<feature type="domain" description="L,D-TPase catalytic" evidence="9">
    <location>
        <begin position="54"/>
        <end position="163"/>
    </location>
</feature>